<keyword evidence="1" id="KW-0732">Signal</keyword>
<feature type="chain" id="PRO_5011652242" evidence="1">
    <location>
        <begin position="26"/>
        <end position="156"/>
    </location>
</feature>
<organism evidence="2 3">
    <name type="scientific">Chitinophaga arvensicola</name>
    <dbReference type="NCBI Taxonomy" id="29529"/>
    <lineage>
        <taxon>Bacteria</taxon>
        <taxon>Pseudomonadati</taxon>
        <taxon>Bacteroidota</taxon>
        <taxon>Chitinophagia</taxon>
        <taxon>Chitinophagales</taxon>
        <taxon>Chitinophagaceae</taxon>
        <taxon>Chitinophaga</taxon>
    </lineage>
</organism>
<sequence>MKKLFSLSFALLTCIALLMVGPAQATMSKHDVTVKVAAKHALWYLRNNWVAPGAAYSPLMRRGDGGLAKIVVMVGTKNVCQGNYQGDIWADSNIGTPAFIFWNCPSGMSDERYFYPGDFIMVEILSGITSGTSIVQKTLTQADIDGYLIYMTVPGY</sequence>
<evidence type="ECO:0000256" key="1">
    <source>
        <dbReference type="SAM" id="SignalP"/>
    </source>
</evidence>
<dbReference type="RefSeq" id="WP_089899443.1">
    <property type="nucleotide sequence ID" value="NZ_FOJG01000002.1"/>
</dbReference>
<protein>
    <submittedName>
        <fullName evidence="2">Uncharacterized protein</fullName>
    </submittedName>
</protein>
<feature type="signal peptide" evidence="1">
    <location>
        <begin position="1"/>
        <end position="25"/>
    </location>
</feature>
<keyword evidence="3" id="KW-1185">Reference proteome</keyword>
<name>A0A1I0S9I1_9BACT</name>
<evidence type="ECO:0000313" key="3">
    <source>
        <dbReference type="Proteomes" id="UP000199310"/>
    </source>
</evidence>
<proteinExistence type="predicted"/>
<dbReference type="AlphaFoldDB" id="A0A1I0S9I1"/>
<evidence type="ECO:0000313" key="2">
    <source>
        <dbReference type="EMBL" id="SEW52707.1"/>
    </source>
</evidence>
<dbReference type="EMBL" id="FOJG01000002">
    <property type="protein sequence ID" value="SEW52707.1"/>
    <property type="molecule type" value="Genomic_DNA"/>
</dbReference>
<reference evidence="3" key="1">
    <citation type="submission" date="2016-10" db="EMBL/GenBank/DDBJ databases">
        <authorList>
            <person name="Varghese N."/>
            <person name="Submissions S."/>
        </authorList>
    </citation>
    <scope>NUCLEOTIDE SEQUENCE [LARGE SCALE GENOMIC DNA]</scope>
    <source>
        <strain evidence="3">DSM 3695</strain>
    </source>
</reference>
<gene>
    <name evidence="2" type="ORF">SAMN04488122_5047</name>
</gene>
<dbReference type="Proteomes" id="UP000199310">
    <property type="component" value="Unassembled WGS sequence"/>
</dbReference>
<accession>A0A1I0S9I1</accession>